<dbReference type="Proteomes" id="UP001345963">
    <property type="component" value="Unassembled WGS sequence"/>
</dbReference>
<proteinExistence type="inferred from homology"/>
<dbReference type="Gene3D" id="1.20.1170.10">
    <property type="match status" value="1"/>
</dbReference>
<accession>A0ABU7AQU9</accession>
<keyword evidence="5" id="KW-1185">Reference proteome</keyword>
<feature type="region of interest" description="Disordered" evidence="3">
    <location>
        <begin position="1"/>
        <end position="22"/>
    </location>
</feature>
<sequence length="300" mass="32975">MDEQAFGGAEEEEDEEEGDTDSLMEWWYTVEKWDELPSDEEDAALKEDEAKSFSILADKVEHGMRLFNKVFTEQAEILWGSIVSLHALADDINEFHHKAKIAGISGGTTTAVGTVTAITGLALAPITFGASLVVAAVGVGVATAGGIASASAAISDNVNNKNDRKKIEAVLQEYEERLLEISKILHFINQGLYRLRGHPFLRSGTQHYSQDWEVRKAVQIISIVDSPVMRATEITDDAVGSLQGLFKGMDNYFVKETRELKKSCKKELVGAIKQVVNVLNDCIMELNTIREELQDATGNV</sequence>
<evidence type="ECO:0000256" key="2">
    <source>
        <dbReference type="SAM" id="Coils"/>
    </source>
</evidence>
<keyword evidence="2" id="KW-0175">Coiled coil</keyword>
<evidence type="ECO:0000256" key="1">
    <source>
        <dbReference type="ARBA" id="ARBA00010090"/>
    </source>
</evidence>
<dbReference type="PANTHER" id="PTHR14096:SF64">
    <property type="match status" value="1"/>
</dbReference>
<reference evidence="4 5" key="1">
    <citation type="submission" date="2021-07" db="EMBL/GenBank/DDBJ databases">
        <authorList>
            <person name="Palmer J.M."/>
        </authorList>
    </citation>
    <scope>NUCLEOTIDE SEQUENCE [LARGE SCALE GENOMIC DNA]</scope>
    <source>
        <strain evidence="4 5">AT_MEX2019</strain>
        <tissue evidence="4">Muscle</tissue>
    </source>
</reference>
<evidence type="ECO:0000256" key="3">
    <source>
        <dbReference type="SAM" id="MobiDB-lite"/>
    </source>
</evidence>
<dbReference type="EMBL" id="JAHUTI010025018">
    <property type="protein sequence ID" value="MED6240587.1"/>
    <property type="molecule type" value="Genomic_DNA"/>
</dbReference>
<protein>
    <submittedName>
        <fullName evidence="4">Uncharacterized protein</fullName>
    </submittedName>
</protein>
<comment type="caution">
    <text evidence="4">The sequence shown here is derived from an EMBL/GenBank/DDBJ whole genome shotgun (WGS) entry which is preliminary data.</text>
</comment>
<evidence type="ECO:0000313" key="5">
    <source>
        <dbReference type="Proteomes" id="UP001345963"/>
    </source>
</evidence>
<dbReference type="InterPro" id="IPR008405">
    <property type="entry name" value="ApoL"/>
</dbReference>
<dbReference type="Pfam" id="PF05461">
    <property type="entry name" value="ApoL"/>
    <property type="match status" value="1"/>
</dbReference>
<gene>
    <name evidence="4" type="ORF">ATANTOWER_023848</name>
</gene>
<comment type="similarity">
    <text evidence="1">Belongs to the apolipoprotein L family.</text>
</comment>
<dbReference type="PANTHER" id="PTHR14096">
    <property type="entry name" value="APOLIPOPROTEIN L"/>
    <property type="match status" value="1"/>
</dbReference>
<name>A0ABU7AQU9_9TELE</name>
<feature type="coiled-coil region" evidence="2">
    <location>
        <begin position="157"/>
        <end position="184"/>
    </location>
</feature>
<evidence type="ECO:0000313" key="4">
    <source>
        <dbReference type="EMBL" id="MED6240587.1"/>
    </source>
</evidence>
<organism evidence="4 5">
    <name type="scientific">Ataeniobius toweri</name>
    <dbReference type="NCBI Taxonomy" id="208326"/>
    <lineage>
        <taxon>Eukaryota</taxon>
        <taxon>Metazoa</taxon>
        <taxon>Chordata</taxon>
        <taxon>Craniata</taxon>
        <taxon>Vertebrata</taxon>
        <taxon>Euteleostomi</taxon>
        <taxon>Actinopterygii</taxon>
        <taxon>Neopterygii</taxon>
        <taxon>Teleostei</taxon>
        <taxon>Neoteleostei</taxon>
        <taxon>Acanthomorphata</taxon>
        <taxon>Ovalentaria</taxon>
        <taxon>Atherinomorphae</taxon>
        <taxon>Cyprinodontiformes</taxon>
        <taxon>Goodeidae</taxon>
        <taxon>Ataeniobius</taxon>
    </lineage>
</organism>